<dbReference type="Proteomes" id="UP000286415">
    <property type="component" value="Unassembled WGS sequence"/>
</dbReference>
<proteinExistence type="predicted"/>
<protein>
    <submittedName>
        <fullName evidence="1">Uncharacterized protein</fullName>
    </submittedName>
</protein>
<sequence>MAISDATVYDQLIIAAKLRGFSPTNKSHMLEELCKLEARKAYADFYFEQWANSLEGYISKVWIKGISLPVLQAVNLMSLIFYGVPNFSKLLNTYKSSAKWYLLYAYVNIALAHALCCDLVNMILRIMNWFGDYQSLIKYTRPENFSDVACPLYIFVKQLLSFLPNWIVLLLLWDEISRKRFQKKSQAAANVEGRTILGHEEISRLLCSEAKSQSNRSTIARKERNPTAVSSENAVIRKLKESFCPVPFVVDK</sequence>
<comment type="caution">
    <text evidence="1">The sequence shown here is derived from an EMBL/GenBank/DDBJ whole genome shotgun (WGS) entry which is preliminary data.</text>
</comment>
<accession>A0A8T1MGF0</accession>
<organism evidence="1 2">
    <name type="scientific">Clonorchis sinensis</name>
    <name type="common">Chinese liver fluke</name>
    <dbReference type="NCBI Taxonomy" id="79923"/>
    <lineage>
        <taxon>Eukaryota</taxon>
        <taxon>Metazoa</taxon>
        <taxon>Spiralia</taxon>
        <taxon>Lophotrochozoa</taxon>
        <taxon>Platyhelminthes</taxon>
        <taxon>Trematoda</taxon>
        <taxon>Digenea</taxon>
        <taxon>Opisthorchiida</taxon>
        <taxon>Opisthorchiata</taxon>
        <taxon>Opisthorchiidae</taxon>
        <taxon>Clonorchis</taxon>
    </lineage>
</organism>
<dbReference type="OrthoDB" id="6286913at2759"/>
<evidence type="ECO:0000313" key="1">
    <source>
        <dbReference type="EMBL" id="KAG5447936.1"/>
    </source>
</evidence>
<evidence type="ECO:0000313" key="2">
    <source>
        <dbReference type="Proteomes" id="UP000286415"/>
    </source>
</evidence>
<reference evidence="1 2" key="2">
    <citation type="journal article" date="2021" name="Genomics">
        <title>High-quality reference genome for Clonorchis sinensis.</title>
        <authorList>
            <person name="Young N.D."/>
            <person name="Stroehlein A.J."/>
            <person name="Kinkar L."/>
            <person name="Wang T."/>
            <person name="Sohn W.M."/>
            <person name="Chang B.C.H."/>
            <person name="Kaur P."/>
            <person name="Weisz D."/>
            <person name="Dudchenko O."/>
            <person name="Aiden E.L."/>
            <person name="Korhonen P.K."/>
            <person name="Gasser R.B."/>
        </authorList>
    </citation>
    <scope>NUCLEOTIDE SEQUENCE [LARGE SCALE GENOMIC DNA]</scope>
    <source>
        <strain evidence="1">Cs-k2</strain>
    </source>
</reference>
<keyword evidence="2" id="KW-1185">Reference proteome</keyword>
<name>A0A8T1MGF0_CLOSI</name>
<gene>
    <name evidence="1" type="ORF">CSKR_100950</name>
</gene>
<dbReference type="EMBL" id="NIRI02000042">
    <property type="protein sequence ID" value="KAG5447936.1"/>
    <property type="molecule type" value="Genomic_DNA"/>
</dbReference>
<reference evidence="1 2" key="1">
    <citation type="journal article" date="2018" name="Biotechnol. Adv.">
        <title>Improved genomic resources and new bioinformatic workflow for the carcinogenic parasite Clonorchis sinensis: Biotechnological implications.</title>
        <authorList>
            <person name="Wang D."/>
            <person name="Korhonen P.K."/>
            <person name="Gasser R.B."/>
            <person name="Young N.D."/>
        </authorList>
    </citation>
    <scope>NUCLEOTIDE SEQUENCE [LARGE SCALE GENOMIC DNA]</scope>
    <source>
        <strain evidence="1">Cs-k2</strain>
    </source>
</reference>